<dbReference type="Proteomes" id="UP001499986">
    <property type="component" value="Unassembled WGS sequence"/>
</dbReference>
<gene>
    <name evidence="1" type="ORF">GCM10010255_62190</name>
</gene>
<evidence type="ECO:0000313" key="2">
    <source>
        <dbReference type="Proteomes" id="UP001499986"/>
    </source>
</evidence>
<dbReference type="EMBL" id="BAAASE010000009">
    <property type="protein sequence ID" value="GAA2415553.1"/>
    <property type="molecule type" value="Genomic_DNA"/>
</dbReference>
<organism evidence="1 2">
    <name type="scientific">Streptomyces coeruleofuscus</name>
    <dbReference type="NCBI Taxonomy" id="66879"/>
    <lineage>
        <taxon>Bacteria</taxon>
        <taxon>Bacillati</taxon>
        <taxon>Actinomycetota</taxon>
        <taxon>Actinomycetes</taxon>
        <taxon>Kitasatosporales</taxon>
        <taxon>Streptomycetaceae</taxon>
        <taxon>Streptomyces</taxon>
    </lineage>
</organism>
<evidence type="ECO:0000313" key="1">
    <source>
        <dbReference type="EMBL" id="GAA2415553.1"/>
    </source>
</evidence>
<accession>A0ABN3IW15</accession>
<proteinExistence type="predicted"/>
<comment type="caution">
    <text evidence="1">The sequence shown here is derived from an EMBL/GenBank/DDBJ whole genome shotgun (WGS) entry which is preliminary data.</text>
</comment>
<name>A0ABN3IW15_9ACTN</name>
<reference evidence="1 2" key="1">
    <citation type="journal article" date="2019" name="Int. J. Syst. Evol. Microbiol.">
        <title>The Global Catalogue of Microorganisms (GCM) 10K type strain sequencing project: providing services to taxonomists for standard genome sequencing and annotation.</title>
        <authorList>
            <consortium name="The Broad Institute Genomics Platform"/>
            <consortium name="The Broad Institute Genome Sequencing Center for Infectious Disease"/>
            <person name="Wu L."/>
            <person name="Ma J."/>
        </authorList>
    </citation>
    <scope>NUCLEOTIDE SEQUENCE [LARGE SCALE GENOMIC DNA]</scope>
    <source>
        <strain evidence="1 2">JCM 4358</strain>
    </source>
</reference>
<sequence>MRVGQVCWSRGFGRLLLPGEAADVDLGEDSEFDEAFQLGAGAFDVLRHQFVVEGFADITGPQRDGDLVEDSDDAG</sequence>
<keyword evidence="2" id="KW-1185">Reference proteome</keyword>
<protein>
    <submittedName>
        <fullName evidence="1">Uncharacterized protein</fullName>
    </submittedName>
</protein>